<dbReference type="SMART" id="SM00082">
    <property type="entry name" value="LRRCT"/>
    <property type="match status" value="1"/>
</dbReference>
<dbReference type="InterPro" id="IPR001611">
    <property type="entry name" value="Leu-rich_rpt"/>
</dbReference>
<dbReference type="CDD" id="cd00096">
    <property type="entry name" value="Ig"/>
    <property type="match status" value="1"/>
</dbReference>
<proteinExistence type="predicted"/>
<protein>
    <submittedName>
        <fullName evidence="9">Ig-like domain-containing protein</fullName>
    </submittedName>
</protein>
<evidence type="ECO:0000256" key="7">
    <source>
        <dbReference type="SAM" id="SignalP"/>
    </source>
</evidence>
<evidence type="ECO:0000256" key="4">
    <source>
        <dbReference type="ARBA" id="ARBA00023157"/>
    </source>
</evidence>
<dbReference type="PANTHER" id="PTHR24366:SF96">
    <property type="entry name" value="LEUCINE RICH REPEAT CONTAINING 53"/>
    <property type="match status" value="1"/>
</dbReference>
<dbReference type="Pfam" id="PF00560">
    <property type="entry name" value="LRR_1"/>
    <property type="match status" value="1"/>
</dbReference>
<dbReference type="Pfam" id="PF01463">
    <property type="entry name" value="LRRCT"/>
    <property type="match status" value="1"/>
</dbReference>
<evidence type="ECO:0000256" key="3">
    <source>
        <dbReference type="ARBA" id="ARBA00022737"/>
    </source>
</evidence>
<reference evidence="9" key="1">
    <citation type="submission" date="2019-11" db="UniProtKB">
        <authorList>
            <consortium name="WormBaseParasite"/>
        </authorList>
    </citation>
    <scope>IDENTIFICATION</scope>
</reference>
<dbReference type="Pfam" id="PF07679">
    <property type="entry name" value="I-set"/>
    <property type="match status" value="1"/>
</dbReference>
<evidence type="ECO:0000256" key="1">
    <source>
        <dbReference type="ARBA" id="ARBA00022614"/>
    </source>
</evidence>
<keyword evidence="5" id="KW-0325">Glycoprotein</keyword>
<dbReference type="Gene3D" id="3.80.10.10">
    <property type="entry name" value="Ribonuclease Inhibitor"/>
    <property type="match status" value="1"/>
</dbReference>
<feature type="signal peptide" evidence="7">
    <location>
        <begin position="1"/>
        <end position="23"/>
    </location>
</feature>
<dbReference type="InterPro" id="IPR003591">
    <property type="entry name" value="Leu-rich_rpt_typical-subtyp"/>
</dbReference>
<evidence type="ECO:0000256" key="5">
    <source>
        <dbReference type="ARBA" id="ARBA00023180"/>
    </source>
</evidence>
<dbReference type="WBParaSite" id="MCU_006623-RA">
    <property type="protein sequence ID" value="MCU_006623-RA"/>
    <property type="gene ID" value="MCU_006623"/>
</dbReference>
<dbReference type="InterPro" id="IPR007110">
    <property type="entry name" value="Ig-like_dom"/>
</dbReference>
<keyword evidence="4" id="KW-1015">Disulfide bond</keyword>
<dbReference type="InterPro" id="IPR013783">
    <property type="entry name" value="Ig-like_fold"/>
</dbReference>
<dbReference type="InterPro" id="IPR003599">
    <property type="entry name" value="Ig_sub"/>
</dbReference>
<accession>A0A5K3F9T7</accession>
<sequence>MVARLTLLPFLLMLPICVNQVHSVKGCVTFVTGDDYTEKASICDRFDTRFTRIPSTLPKEVVRLTINHQIIHVLDRRQFQHLPNLTYLNLDSNKLSVIKRDAFLLVPTLRELSVRFNHLTLSVESFHPDALTSVNALEVLNLMRNPIGRVPAHYFYPMRKSLRSLVLAGANSDFHISTEALEGLFALELLDLSYNNLESMPSSFNGLFTTMQLKQLYLFGNPWRCDCALRWLREWADKHNTTQLFIDPRQVDVNGYVNDPLLQMEPAPLENAAFPKCASPPRLAGRPLFPIPSVQANPIHPFEMACPPHPKQSLFTVHGKVGENLTLTCDFEASSVDEVLWYKNGNPLPASSRIRVRQVHHGQVSVELLFYKMRESDIGTYICLAKNDFGKANITILLTRLDSKWVRGAYSDSDFIGWLDYFNSNVVLKYTSIAAVVLVLILISVGTIVYFSCRRNPKNVVKALTTTSHSKTSFTELAPLNGIHPVAPDNSIACRRTQPPRYSPSPDMTLTQHHQSYVLSFQDSHPLYSMAEHGTMDLSGSCPVHGMPKTSSSFIVNGKTFDSGSPRFNTLDKKTAGYRDTEPMSSSQMPEVMTTSTAYSPLVLVKETTSPNSADYVLCPKHGNVLASLSSSTNDSSH</sequence>
<dbReference type="Pfam" id="PF13855">
    <property type="entry name" value="LRR_8"/>
    <property type="match status" value="1"/>
</dbReference>
<dbReference type="SUPFAM" id="SSF52058">
    <property type="entry name" value="L domain-like"/>
    <property type="match status" value="1"/>
</dbReference>
<dbReference type="InterPro" id="IPR013098">
    <property type="entry name" value="Ig_I-set"/>
</dbReference>
<organism evidence="9">
    <name type="scientific">Mesocestoides corti</name>
    <name type="common">Flatworm</name>
    <dbReference type="NCBI Taxonomy" id="53468"/>
    <lineage>
        <taxon>Eukaryota</taxon>
        <taxon>Metazoa</taxon>
        <taxon>Spiralia</taxon>
        <taxon>Lophotrochozoa</taxon>
        <taxon>Platyhelminthes</taxon>
        <taxon>Cestoda</taxon>
        <taxon>Eucestoda</taxon>
        <taxon>Cyclophyllidea</taxon>
        <taxon>Mesocestoididae</taxon>
        <taxon>Mesocestoides</taxon>
    </lineage>
</organism>
<keyword evidence="6" id="KW-1133">Transmembrane helix</keyword>
<dbReference type="InterPro" id="IPR000483">
    <property type="entry name" value="Cys-rich_flank_reg_C"/>
</dbReference>
<dbReference type="InterPro" id="IPR003598">
    <property type="entry name" value="Ig_sub2"/>
</dbReference>
<dbReference type="AlphaFoldDB" id="A0A5K3F9T7"/>
<dbReference type="SUPFAM" id="SSF48726">
    <property type="entry name" value="Immunoglobulin"/>
    <property type="match status" value="1"/>
</dbReference>
<keyword evidence="3" id="KW-0677">Repeat</keyword>
<feature type="domain" description="Ig-like" evidence="8">
    <location>
        <begin position="310"/>
        <end position="395"/>
    </location>
</feature>
<keyword evidence="2 7" id="KW-0732">Signal</keyword>
<dbReference type="PROSITE" id="PS51450">
    <property type="entry name" value="LRR"/>
    <property type="match status" value="2"/>
</dbReference>
<evidence type="ECO:0000259" key="8">
    <source>
        <dbReference type="PROSITE" id="PS50835"/>
    </source>
</evidence>
<keyword evidence="6" id="KW-0472">Membrane</keyword>
<evidence type="ECO:0000256" key="2">
    <source>
        <dbReference type="ARBA" id="ARBA00022729"/>
    </source>
</evidence>
<name>A0A5K3F9T7_MESCO</name>
<feature type="chain" id="PRO_5024296516" evidence="7">
    <location>
        <begin position="24"/>
        <end position="638"/>
    </location>
</feature>
<dbReference type="InterPro" id="IPR032675">
    <property type="entry name" value="LRR_dom_sf"/>
</dbReference>
<evidence type="ECO:0000256" key="6">
    <source>
        <dbReference type="SAM" id="Phobius"/>
    </source>
</evidence>
<dbReference type="PROSITE" id="PS50835">
    <property type="entry name" value="IG_LIKE"/>
    <property type="match status" value="1"/>
</dbReference>
<evidence type="ECO:0000313" key="9">
    <source>
        <dbReference type="WBParaSite" id="MCU_006623-RA"/>
    </source>
</evidence>
<dbReference type="SMART" id="SM00409">
    <property type="entry name" value="IG"/>
    <property type="match status" value="1"/>
</dbReference>
<keyword evidence="1" id="KW-0433">Leucine-rich repeat</keyword>
<dbReference type="PANTHER" id="PTHR24366">
    <property type="entry name" value="IG(IMMUNOGLOBULIN) AND LRR(LEUCINE RICH REPEAT) DOMAINS"/>
    <property type="match status" value="1"/>
</dbReference>
<keyword evidence="6" id="KW-0812">Transmembrane</keyword>
<dbReference type="SMART" id="SM00369">
    <property type="entry name" value="LRR_TYP"/>
    <property type="match status" value="4"/>
</dbReference>
<feature type="transmembrane region" description="Helical" evidence="6">
    <location>
        <begin position="433"/>
        <end position="453"/>
    </location>
</feature>
<dbReference type="Gene3D" id="2.60.40.10">
    <property type="entry name" value="Immunoglobulins"/>
    <property type="match status" value="1"/>
</dbReference>
<dbReference type="SMART" id="SM00408">
    <property type="entry name" value="IGc2"/>
    <property type="match status" value="1"/>
</dbReference>
<dbReference type="InterPro" id="IPR036179">
    <property type="entry name" value="Ig-like_dom_sf"/>
</dbReference>